<sequence>MAVAKGLLHRLQTVRCLELVSNWCVYRRILPVIGRRNFGERRRSSFSTCVWFSFHRLWPQSRHLPDRH</sequence>
<reference evidence="1" key="1">
    <citation type="submission" date="2019-12" db="EMBL/GenBank/DDBJ databases">
        <title>An insight into the sialome of adult female Ixodes ricinus ticks feeding for 6 days.</title>
        <authorList>
            <person name="Perner J."/>
            <person name="Ribeiro J.M.C."/>
        </authorList>
    </citation>
    <scope>NUCLEOTIDE SEQUENCE</scope>
    <source>
        <strain evidence="1">Semi-engorged</strain>
        <tissue evidence="1">Salivary glands</tissue>
    </source>
</reference>
<accession>A0A6B0U100</accession>
<protein>
    <submittedName>
        <fullName evidence="1">Putative secreted protein</fullName>
    </submittedName>
</protein>
<organism evidence="1">
    <name type="scientific">Ixodes ricinus</name>
    <name type="common">Common tick</name>
    <name type="synonym">Acarus ricinus</name>
    <dbReference type="NCBI Taxonomy" id="34613"/>
    <lineage>
        <taxon>Eukaryota</taxon>
        <taxon>Metazoa</taxon>
        <taxon>Ecdysozoa</taxon>
        <taxon>Arthropoda</taxon>
        <taxon>Chelicerata</taxon>
        <taxon>Arachnida</taxon>
        <taxon>Acari</taxon>
        <taxon>Parasitiformes</taxon>
        <taxon>Ixodida</taxon>
        <taxon>Ixodoidea</taxon>
        <taxon>Ixodidae</taxon>
        <taxon>Ixodinae</taxon>
        <taxon>Ixodes</taxon>
    </lineage>
</organism>
<proteinExistence type="predicted"/>
<dbReference type="EMBL" id="GIFC01000301">
    <property type="protein sequence ID" value="MXU82384.1"/>
    <property type="molecule type" value="Transcribed_RNA"/>
</dbReference>
<name>A0A6B0U100_IXORI</name>
<evidence type="ECO:0000313" key="1">
    <source>
        <dbReference type="EMBL" id="MXU82384.1"/>
    </source>
</evidence>
<dbReference type="AlphaFoldDB" id="A0A6B0U100"/>